<reference evidence="1" key="2">
    <citation type="journal article" date="2023" name="Proc. Natl. Acad. Sci. U.S.A.">
        <title>A global phylogenomic analysis of the shiitake genus Lentinula.</title>
        <authorList>
            <person name="Sierra-Patev S."/>
            <person name="Min B."/>
            <person name="Naranjo-Ortiz M."/>
            <person name="Looney B."/>
            <person name="Konkel Z."/>
            <person name="Slot J.C."/>
            <person name="Sakamoto Y."/>
            <person name="Steenwyk J.L."/>
            <person name="Rokas A."/>
            <person name="Carro J."/>
            <person name="Camarero S."/>
            <person name="Ferreira P."/>
            <person name="Molpeceres G."/>
            <person name="Ruiz-Duenas F.J."/>
            <person name="Serrano A."/>
            <person name="Henrissat B."/>
            <person name="Drula E."/>
            <person name="Hughes K.W."/>
            <person name="Mata J.L."/>
            <person name="Ishikawa N.K."/>
            <person name="Vargas-Isla R."/>
            <person name="Ushijima S."/>
            <person name="Smith C.A."/>
            <person name="Donoghue J."/>
            <person name="Ahrendt S."/>
            <person name="Andreopoulos W."/>
            <person name="He G."/>
            <person name="LaButti K."/>
            <person name="Lipzen A."/>
            <person name="Ng V."/>
            <person name="Riley R."/>
            <person name="Sandor L."/>
            <person name="Barry K."/>
            <person name="Martinez A.T."/>
            <person name="Xiao Y."/>
            <person name="Gibbons J.G."/>
            <person name="Terashima K."/>
            <person name="Grigoriev I.V."/>
            <person name="Hibbett D."/>
        </authorList>
    </citation>
    <scope>NUCLEOTIDE SEQUENCE</scope>
    <source>
        <strain evidence="1">Sp2 HRB7682 ss15</strain>
    </source>
</reference>
<evidence type="ECO:0000313" key="1">
    <source>
        <dbReference type="EMBL" id="KAJ4487087.1"/>
    </source>
</evidence>
<dbReference type="EMBL" id="JANVFS010000009">
    <property type="protein sequence ID" value="KAJ4487087.1"/>
    <property type="molecule type" value="Genomic_DNA"/>
</dbReference>
<proteinExistence type="predicted"/>
<comment type="caution">
    <text evidence="1">The sequence shown here is derived from an EMBL/GenBank/DDBJ whole genome shotgun (WGS) entry which is preliminary data.</text>
</comment>
<dbReference type="Proteomes" id="UP001150238">
    <property type="component" value="Unassembled WGS sequence"/>
</dbReference>
<gene>
    <name evidence="1" type="ORF">C8J55DRAFT_558167</name>
</gene>
<dbReference type="AlphaFoldDB" id="A0A9W9ANE3"/>
<protein>
    <submittedName>
        <fullName evidence="1">Uncharacterized protein</fullName>
    </submittedName>
</protein>
<reference evidence="1" key="1">
    <citation type="submission" date="2022-08" db="EMBL/GenBank/DDBJ databases">
        <authorList>
            <consortium name="DOE Joint Genome Institute"/>
            <person name="Min B."/>
            <person name="Riley R."/>
            <person name="Sierra-Patev S."/>
            <person name="Naranjo-Ortiz M."/>
            <person name="Looney B."/>
            <person name="Konkel Z."/>
            <person name="Slot J.C."/>
            <person name="Sakamoto Y."/>
            <person name="Steenwyk J.L."/>
            <person name="Rokas A."/>
            <person name="Carro J."/>
            <person name="Camarero S."/>
            <person name="Ferreira P."/>
            <person name="Molpeceres G."/>
            <person name="Ruiz-Duenas F.J."/>
            <person name="Serrano A."/>
            <person name="Henrissat B."/>
            <person name="Drula E."/>
            <person name="Hughes K.W."/>
            <person name="Mata J.L."/>
            <person name="Ishikawa N.K."/>
            <person name="Vargas-Isla R."/>
            <person name="Ushijima S."/>
            <person name="Smith C.A."/>
            <person name="Ahrendt S."/>
            <person name="Andreopoulos W."/>
            <person name="He G."/>
            <person name="Labutti K."/>
            <person name="Lipzen A."/>
            <person name="Ng V."/>
            <person name="Sandor L."/>
            <person name="Barry K."/>
            <person name="Martinez A.T."/>
            <person name="Xiao Y."/>
            <person name="Gibbons J.G."/>
            <person name="Terashima K."/>
            <person name="Hibbett D.S."/>
            <person name="Grigoriev I.V."/>
        </authorList>
    </citation>
    <scope>NUCLEOTIDE SEQUENCE</scope>
    <source>
        <strain evidence="1">Sp2 HRB7682 ss15</strain>
    </source>
</reference>
<accession>A0A9W9ANE3</accession>
<sequence length="67" mass="7083">MADGDDNDGTDSITAKKSSTIAFPLNTTMEDSAIIPSLSMGPVGSRFVSSDEIETAKACRDEQWKAA</sequence>
<name>A0A9W9ANE3_9AGAR</name>
<organism evidence="1 2">
    <name type="scientific">Lentinula lateritia</name>
    <dbReference type="NCBI Taxonomy" id="40482"/>
    <lineage>
        <taxon>Eukaryota</taxon>
        <taxon>Fungi</taxon>
        <taxon>Dikarya</taxon>
        <taxon>Basidiomycota</taxon>
        <taxon>Agaricomycotina</taxon>
        <taxon>Agaricomycetes</taxon>
        <taxon>Agaricomycetidae</taxon>
        <taxon>Agaricales</taxon>
        <taxon>Marasmiineae</taxon>
        <taxon>Omphalotaceae</taxon>
        <taxon>Lentinula</taxon>
    </lineage>
</organism>
<evidence type="ECO:0000313" key="2">
    <source>
        <dbReference type="Proteomes" id="UP001150238"/>
    </source>
</evidence>